<reference evidence="1 2" key="1">
    <citation type="journal article" date="2014" name="Int. J. Syst. Evol. Microbiol.">
        <title>Complete genome sequence of Corynebacterium casei LMG S-19264T (=DSM 44701T), isolated from a smear-ripened cheese.</title>
        <authorList>
            <consortium name="US DOE Joint Genome Institute (JGI-PGF)"/>
            <person name="Walter F."/>
            <person name="Albersmeier A."/>
            <person name="Kalinowski J."/>
            <person name="Ruckert C."/>
        </authorList>
    </citation>
    <scope>NUCLEOTIDE SEQUENCE [LARGE SCALE GENOMIC DNA]</scope>
    <source>
        <strain evidence="1 2">CGMCC 1.12925</strain>
    </source>
</reference>
<name>A0A916ZU57_9FLAO</name>
<sequence>MSLSAFAQSQNNISHNDRLLDLFNHFYESSDLHESIILDHGVDLNFLENQSNSKFKVIAKNEADNYNSYLLFHTLDIQENVGRVRYAVVNRGKKEIFQTIFFDMNNFKIINK</sequence>
<gene>
    <name evidence="1" type="ORF">GCM10010831_14550</name>
</gene>
<accession>A0A916ZU57</accession>
<dbReference type="EMBL" id="BMGL01000007">
    <property type="protein sequence ID" value="GGE14255.1"/>
    <property type="molecule type" value="Genomic_DNA"/>
</dbReference>
<keyword evidence="2" id="KW-1185">Reference proteome</keyword>
<evidence type="ECO:0000313" key="2">
    <source>
        <dbReference type="Proteomes" id="UP000599688"/>
    </source>
</evidence>
<evidence type="ECO:0000313" key="1">
    <source>
        <dbReference type="EMBL" id="GGE14255.1"/>
    </source>
</evidence>
<organism evidence="1 2">
    <name type="scientific">Psychroflexus salis</name>
    <dbReference type="NCBI Taxonomy" id="1526574"/>
    <lineage>
        <taxon>Bacteria</taxon>
        <taxon>Pseudomonadati</taxon>
        <taxon>Bacteroidota</taxon>
        <taxon>Flavobacteriia</taxon>
        <taxon>Flavobacteriales</taxon>
        <taxon>Flavobacteriaceae</taxon>
        <taxon>Psychroflexus</taxon>
    </lineage>
</organism>
<proteinExistence type="predicted"/>
<comment type="caution">
    <text evidence="1">The sequence shown here is derived from an EMBL/GenBank/DDBJ whole genome shotgun (WGS) entry which is preliminary data.</text>
</comment>
<dbReference type="AlphaFoldDB" id="A0A916ZU57"/>
<protein>
    <submittedName>
        <fullName evidence="1">Uncharacterized protein</fullName>
    </submittedName>
</protein>
<dbReference type="Proteomes" id="UP000599688">
    <property type="component" value="Unassembled WGS sequence"/>
</dbReference>